<sequence length="76" mass="8863">MTNKIASPLSVLVRKKGDIDLMVSLLAIQPFNRQRRNTLDREQMKRFIDEMSKTGKLEGLEYTYWDKEFISKVGAL</sequence>
<evidence type="ECO:0000313" key="1">
    <source>
        <dbReference type="EMBL" id="KAJ0047592.1"/>
    </source>
</evidence>
<accession>A0ACC0ZBU2</accession>
<evidence type="ECO:0000313" key="2">
    <source>
        <dbReference type="Proteomes" id="UP001163603"/>
    </source>
</evidence>
<dbReference type="EMBL" id="CM047737">
    <property type="protein sequence ID" value="KAJ0047592.1"/>
    <property type="molecule type" value="Genomic_DNA"/>
</dbReference>
<gene>
    <name evidence="1" type="ORF">Pint_16728</name>
</gene>
<protein>
    <submittedName>
        <fullName evidence="1">Uncharacterized protein</fullName>
    </submittedName>
</protein>
<comment type="caution">
    <text evidence="1">The sequence shown here is derived from an EMBL/GenBank/DDBJ whole genome shotgun (WGS) entry which is preliminary data.</text>
</comment>
<organism evidence="1 2">
    <name type="scientific">Pistacia integerrima</name>
    <dbReference type="NCBI Taxonomy" id="434235"/>
    <lineage>
        <taxon>Eukaryota</taxon>
        <taxon>Viridiplantae</taxon>
        <taxon>Streptophyta</taxon>
        <taxon>Embryophyta</taxon>
        <taxon>Tracheophyta</taxon>
        <taxon>Spermatophyta</taxon>
        <taxon>Magnoliopsida</taxon>
        <taxon>eudicotyledons</taxon>
        <taxon>Gunneridae</taxon>
        <taxon>Pentapetalae</taxon>
        <taxon>rosids</taxon>
        <taxon>malvids</taxon>
        <taxon>Sapindales</taxon>
        <taxon>Anacardiaceae</taxon>
        <taxon>Pistacia</taxon>
    </lineage>
</organism>
<dbReference type="Proteomes" id="UP001163603">
    <property type="component" value="Chromosome 2"/>
</dbReference>
<proteinExistence type="predicted"/>
<keyword evidence="2" id="KW-1185">Reference proteome</keyword>
<name>A0ACC0ZBU2_9ROSI</name>
<reference evidence="2" key="1">
    <citation type="journal article" date="2023" name="G3 (Bethesda)">
        <title>Genome assembly and association tests identify interacting loci associated with vigor, precocity, and sex in interspecific pistachio rootstocks.</title>
        <authorList>
            <person name="Palmer W."/>
            <person name="Jacygrad E."/>
            <person name="Sagayaradj S."/>
            <person name="Cavanaugh K."/>
            <person name="Han R."/>
            <person name="Bertier L."/>
            <person name="Beede B."/>
            <person name="Kafkas S."/>
            <person name="Golino D."/>
            <person name="Preece J."/>
            <person name="Michelmore R."/>
        </authorList>
    </citation>
    <scope>NUCLEOTIDE SEQUENCE [LARGE SCALE GENOMIC DNA]</scope>
</reference>